<dbReference type="InterPro" id="IPR038078">
    <property type="entry name" value="PhoU-like_sf"/>
</dbReference>
<dbReference type="Proteomes" id="UP001055117">
    <property type="component" value="Unassembled WGS sequence"/>
</dbReference>
<sequence length="218" mass="24112">MLGWFRALMPREDRFFDLFARHSHTLVAGAEALQGVLQGGAEVPRYCQVIVDREQEADAIAAEVLLAVRRSFITPFDRGDIKDLIQSMDDAIDQMNKTVKAVQLYELRDFTPLMRAMGETVIEAARLTAEAVPLLNAVGSHAGRINQLTEAITQIEGHSDALEEQGLKALYQAHRRDGGDGDAMAYMIGAEIYGHLEDVVDRFEDVANEISGIVIENV</sequence>
<dbReference type="PANTHER" id="PTHR37298">
    <property type="entry name" value="UPF0111 PROTEIN YKAA"/>
    <property type="match status" value="1"/>
</dbReference>
<protein>
    <recommendedName>
        <fullName evidence="4">Nuclease PIN</fullName>
    </recommendedName>
</protein>
<dbReference type="Gene3D" id="1.20.58.220">
    <property type="entry name" value="Phosphate transport system protein phou homolog 2, domain 2"/>
    <property type="match status" value="1"/>
</dbReference>
<evidence type="ECO:0008006" key="4">
    <source>
        <dbReference type="Google" id="ProtNLM"/>
    </source>
</evidence>
<organism evidence="2 3">
    <name type="scientific">Methylobacterium cerastii</name>
    <dbReference type="NCBI Taxonomy" id="932741"/>
    <lineage>
        <taxon>Bacteria</taxon>
        <taxon>Pseudomonadati</taxon>
        <taxon>Pseudomonadota</taxon>
        <taxon>Alphaproteobacteria</taxon>
        <taxon>Hyphomicrobiales</taxon>
        <taxon>Methylobacteriaceae</taxon>
        <taxon>Methylobacterium</taxon>
    </lineage>
</organism>
<gene>
    <name evidence="2" type="ORF">AFCDBAGC_3370</name>
</gene>
<reference evidence="2 3" key="1">
    <citation type="journal article" date="2021" name="Front. Microbiol.">
        <title>Comprehensive Comparative Genomics and Phenotyping of Methylobacterium Species.</title>
        <authorList>
            <person name="Alessa O."/>
            <person name="Ogura Y."/>
            <person name="Fujitani Y."/>
            <person name="Takami H."/>
            <person name="Hayashi T."/>
            <person name="Sahin N."/>
            <person name="Tani A."/>
        </authorList>
    </citation>
    <scope>NUCLEOTIDE SEQUENCE [LARGE SCALE GENOMIC DNA]</scope>
    <source>
        <strain evidence="2 3">DSM 23679</strain>
    </source>
</reference>
<dbReference type="Pfam" id="PF01865">
    <property type="entry name" value="PhoU_div"/>
    <property type="match status" value="1"/>
</dbReference>
<keyword evidence="3" id="KW-1185">Reference proteome</keyword>
<dbReference type="RefSeq" id="WP_238272571.1">
    <property type="nucleotide sequence ID" value="NZ_BPQG01000052.1"/>
</dbReference>
<evidence type="ECO:0000256" key="1">
    <source>
        <dbReference type="ARBA" id="ARBA00008591"/>
    </source>
</evidence>
<evidence type="ECO:0000313" key="3">
    <source>
        <dbReference type="Proteomes" id="UP001055117"/>
    </source>
</evidence>
<accession>A0ABQ4QJQ9</accession>
<dbReference type="InterPro" id="IPR052912">
    <property type="entry name" value="UPF0111_domain"/>
</dbReference>
<dbReference type="EMBL" id="BPQG01000052">
    <property type="protein sequence ID" value="GJD45496.1"/>
    <property type="molecule type" value="Genomic_DNA"/>
</dbReference>
<dbReference type="PANTHER" id="PTHR37298:SF1">
    <property type="entry name" value="UPF0111 PROTEIN YKAA"/>
    <property type="match status" value="1"/>
</dbReference>
<comment type="similarity">
    <text evidence="1">Belongs to the UPF0111 family.</text>
</comment>
<comment type="caution">
    <text evidence="2">The sequence shown here is derived from an EMBL/GenBank/DDBJ whole genome shotgun (WGS) entry which is preliminary data.</text>
</comment>
<evidence type="ECO:0000313" key="2">
    <source>
        <dbReference type="EMBL" id="GJD45496.1"/>
    </source>
</evidence>
<name>A0ABQ4QJQ9_9HYPH</name>
<proteinExistence type="inferred from homology"/>
<dbReference type="InterPro" id="IPR018445">
    <property type="entry name" value="Put_Phosphate_transp_reg"/>
</dbReference>